<organism evidence="1 2">
    <name type="scientific">Cyberlindnera jadinii (strain ATCC 18201 / CBS 1600 / BCRC 20928 / JCM 3617 / NBRC 0987 / NRRL Y-1542)</name>
    <name type="common">Torula yeast</name>
    <name type="synonym">Candida utilis</name>
    <dbReference type="NCBI Taxonomy" id="983966"/>
    <lineage>
        <taxon>Eukaryota</taxon>
        <taxon>Fungi</taxon>
        <taxon>Dikarya</taxon>
        <taxon>Ascomycota</taxon>
        <taxon>Saccharomycotina</taxon>
        <taxon>Saccharomycetes</taxon>
        <taxon>Phaffomycetales</taxon>
        <taxon>Phaffomycetaceae</taxon>
        <taxon>Cyberlindnera</taxon>
    </lineage>
</organism>
<dbReference type="EMBL" id="KV453926">
    <property type="protein sequence ID" value="ODV75523.1"/>
    <property type="molecule type" value="Genomic_DNA"/>
</dbReference>
<evidence type="ECO:0000313" key="1">
    <source>
        <dbReference type="EMBL" id="ODV75523.1"/>
    </source>
</evidence>
<dbReference type="RefSeq" id="XP_020072562.1">
    <property type="nucleotide sequence ID" value="XM_020214416.1"/>
</dbReference>
<accession>A0A1E4S7T3</accession>
<dbReference type="Proteomes" id="UP000094389">
    <property type="component" value="Unassembled WGS sequence"/>
</dbReference>
<reference evidence="1 2" key="1">
    <citation type="journal article" date="2016" name="Proc. Natl. Acad. Sci. U.S.A.">
        <title>Comparative genomics of biotechnologically important yeasts.</title>
        <authorList>
            <person name="Riley R."/>
            <person name="Haridas S."/>
            <person name="Wolfe K.H."/>
            <person name="Lopes M.R."/>
            <person name="Hittinger C.T."/>
            <person name="Goeker M."/>
            <person name="Salamov A.A."/>
            <person name="Wisecaver J.H."/>
            <person name="Long T.M."/>
            <person name="Calvey C.H."/>
            <person name="Aerts A.L."/>
            <person name="Barry K.W."/>
            <person name="Choi C."/>
            <person name="Clum A."/>
            <person name="Coughlan A.Y."/>
            <person name="Deshpande S."/>
            <person name="Douglass A.P."/>
            <person name="Hanson S.J."/>
            <person name="Klenk H.-P."/>
            <person name="LaButti K.M."/>
            <person name="Lapidus A."/>
            <person name="Lindquist E.A."/>
            <person name="Lipzen A.M."/>
            <person name="Meier-Kolthoff J.P."/>
            <person name="Ohm R.A."/>
            <person name="Otillar R.P."/>
            <person name="Pangilinan J.L."/>
            <person name="Peng Y."/>
            <person name="Rokas A."/>
            <person name="Rosa C.A."/>
            <person name="Scheuner C."/>
            <person name="Sibirny A.A."/>
            <person name="Slot J.C."/>
            <person name="Stielow J.B."/>
            <person name="Sun H."/>
            <person name="Kurtzman C.P."/>
            <person name="Blackwell M."/>
            <person name="Grigoriev I.V."/>
            <person name="Jeffries T.W."/>
        </authorList>
    </citation>
    <scope>NUCLEOTIDE SEQUENCE [LARGE SCALE GENOMIC DNA]</scope>
    <source>
        <strain evidence="2">ATCC 18201 / CBS 1600 / BCRC 20928 / JCM 3617 / NBRC 0987 / NRRL Y-1542</strain>
    </source>
</reference>
<sequence>MDCKTYGFHQQQHAKQMTTRFFPVRLLDLIDKVLMLYIVFVSLIQSKLFQYYRKMSISSYGICLQPIVSILPY</sequence>
<gene>
    <name evidence="1" type="ORF">CYBJADRAFT_166247</name>
</gene>
<dbReference type="AlphaFoldDB" id="A0A1E4S7T3"/>
<keyword evidence="2" id="KW-1185">Reference proteome</keyword>
<protein>
    <submittedName>
        <fullName evidence="1">Uncharacterized protein</fullName>
    </submittedName>
</protein>
<name>A0A1E4S7T3_CYBJN</name>
<proteinExistence type="predicted"/>
<evidence type="ECO:0000313" key="2">
    <source>
        <dbReference type="Proteomes" id="UP000094389"/>
    </source>
</evidence>
<dbReference type="GeneID" id="30988812"/>